<organism evidence="1 2">
    <name type="scientific">Brachionus plicatilis</name>
    <name type="common">Marine rotifer</name>
    <name type="synonym">Brachionus muelleri</name>
    <dbReference type="NCBI Taxonomy" id="10195"/>
    <lineage>
        <taxon>Eukaryota</taxon>
        <taxon>Metazoa</taxon>
        <taxon>Spiralia</taxon>
        <taxon>Gnathifera</taxon>
        <taxon>Rotifera</taxon>
        <taxon>Eurotatoria</taxon>
        <taxon>Monogononta</taxon>
        <taxon>Pseudotrocha</taxon>
        <taxon>Ploima</taxon>
        <taxon>Brachionidae</taxon>
        <taxon>Brachionus</taxon>
    </lineage>
</organism>
<protein>
    <submittedName>
        <fullName evidence="1">Uncharacterized protein</fullName>
    </submittedName>
</protein>
<dbReference type="AlphaFoldDB" id="A0A3M7PT96"/>
<evidence type="ECO:0000313" key="1">
    <source>
        <dbReference type="EMBL" id="RNA02372.1"/>
    </source>
</evidence>
<keyword evidence="2" id="KW-1185">Reference proteome</keyword>
<gene>
    <name evidence="1" type="ORF">BpHYR1_014555</name>
</gene>
<evidence type="ECO:0000313" key="2">
    <source>
        <dbReference type="Proteomes" id="UP000276133"/>
    </source>
</evidence>
<sequence length="61" mass="7211">MIIYRYILTLPESKIILARLFNMSQIYIFSPIYYYPLRLAAILLQLTQSIKSFITIHSLVT</sequence>
<comment type="caution">
    <text evidence="1">The sequence shown here is derived from an EMBL/GenBank/DDBJ whole genome shotgun (WGS) entry which is preliminary data.</text>
</comment>
<dbReference type="EMBL" id="REGN01008913">
    <property type="protein sequence ID" value="RNA02372.1"/>
    <property type="molecule type" value="Genomic_DNA"/>
</dbReference>
<reference evidence="1 2" key="1">
    <citation type="journal article" date="2018" name="Sci. Rep.">
        <title>Genomic signatures of local adaptation to the degree of environmental predictability in rotifers.</title>
        <authorList>
            <person name="Franch-Gras L."/>
            <person name="Hahn C."/>
            <person name="Garcia-Roger E.M."/>
            <person name="Carmona M.J."/>
            <person name="Serra M."/>
            <person name="Gomez A."/>
        </authorList>
    </citation>
    <scope>NUCLEOTIDE SEQUENCE [LARGE SCALE GENOMIC DNA]</scope>
    <source>
        <strain evidence="1">HYR1</strain>
    </source>
</reference>
<accession>A0A3M7PT96</accession>
<dbReference type="Proteomes" id="UP000276133">
    <property type="component" value="Unassembled WGS sequence"/>
</dbReference>
<proteinExistence type="predicted"/>
<name>A0A3M7PT96_BRAPC</name>